<dbReference type="GO" id="GO:0016887">
    <property type="term" value="F:ATP hydrolysis activity"/>
    <property type="evidence" value="ECO:0007669"/>
    <property type="project" value="InterPro"/>
</dbReference>
<dbReference type="Proteomes" id="UP000444721">
    <property type="component" value="Unassembled WGS sequence"/>
</dbReference>
<name>A0A6A5C261_NAEFO</name>
<dbReference type="VEuPathDB" id="AmoebaDB:NfTy_079520"/>
<dbReference type="InterPro" id="IPR050168">
    <property type="entry name" value="AAA_ATPase_domain"/>
</dbReference>
<dbReference type="AlphaFoldDB" id="A0A6A5C261"/>
<evidence type="ECO:0000256" key="1">
    <source>
        <dbReference type="ARBA" id="ARBA00022741"/>
    </source>
</evidence>
<dbReference type="SUPFAM" id="SSF52540">
    <property type="entry name" value="P-loop containing nucleoside triphosphate hydrolases"/>
    <property type="match status" value="2"/>
</dbReference>
<dbReference type="InterPro" id="IPR003959">
    <property type="entry name" value="ATPase_AAA_core"/>
</dbReference>
<dbReference type="GeneID" id="68120114"/>
<dbReference type="VEuPathDB" id="AmoebaDB:NF0098200"/>
<comment type="caution">
    <text evidence="5">The sequence shown here is derived from an EMBL/GenBank/DDBJ whole genome shotgun (WGS) entry which is preliminary data.</text>
</comment>
<dbReference type="PROSITE" id="PS00675">
    <property type="entry name" value="SIGMA54_INTERACT_1"/>
    <property type="match status" value="1"/>
</dbReference>
<evidence type="ECO:0000313" key="5">
    <source>
        <dbReference type="EMBL" id="KAF0981111.1"/>
    </source>
</evidence>
<feature type="compositionally biased region" description="Polar residues" evidence="3">
    <location>
        <begin position="86"/>
        <end position="97"/>
    </location>
</feature>
<proteinExistence type="predicted"/>
<feature type="region of interest" description="Disordered" evidence="3">
    <location>
        <begin position="71"/>
        <end position="97"/>
    </location>
</feature>
<dbReference type="Gene3D" id="3.40.50.300">
    <property type="entry name" value="P-loop containing nucleotide triphosphate hydrolases"/>
    <property type="match status" value="2"/>
</dbReference>
<dbReference type="SMART" id="SM00382">
    <property type="entry name" value="AAA"/>
    <property type="match status" value="2"/>
</dbReference>
<evidence type="ECO:0000256" key="3">
    <source>
        <dbReference type="SAM" id="MobiDB-lite"/>
    </source>
</evidence>
<protein>
    <recommendedName>
        <fullName evidence="4">AAA+ ATPase domain-containing protein</fullName>
    </recommendedName>
</protein>
<dbReference type="InterPro" id="IPR003593">
    <property type="entry name" value="AAA+_ATPase"/>
</dbReference>
<gene>
    <name evidence="5" type="ORF">FDP41_012899</name>
</gene>
<evidence type="ECO:0000313" key="6">
    <source>
        <dbReference type="Proteomes" id="UP000444721"/>
    </source>
</evidence>
<dbReference type="OrthoDB" id="27435at2759"/>
<dbReference type="Pfam" id="PF17862">
    <property type="entry name" value="AAA_lid_3"/>
    <property type="match status" value="1"/>
</dbReference>
<dbReference type="PANTHER" id="PTHR23077">
    <property type="entry name" value="AAA-FAMILY ATPASE"/>
    <property type="match status" value="1"/>
</dbReference>
<dbReference type="InterPro" id="IPR025662">
    <property type="entry name" value="Sigma_54_int_dom_ATP-bd_1"/>
</dbReference>
<reference evidence="5 6" key="1">
    <citation type="journal article" date="2019" name="Sci. Rep.">
        <title>Nanopore sequencing improves the draft genome of the human pathogenic amoeba Naegleria fowleri.</title>
        <authorList>
            <person name="Liechti N."/>
            <person name="Schurch N."/>
            <person name="Bruggmann R."/>
            <person name="Wittwer M."/>
        </authorList>
    </citation>
    <scope>NUCLEOTIDE SEQUENCE [LARGE SCALE GENOMIC DNA]</scope>
    <source>
        <strain evidence="5 6">ATCC 30894</strain>
    </source>
</reference>
<dbReference type="Gene3D" id="1.10.8.60">
    <property type="match status" value="1"/>
</dbReference>
<dbReference type="RefSeq" id="XP_044565824.1">
    <property type="nucleotide sequence ID" value="XM_044703468.1"/>
</dbReference>
<dbReference type="GO" id="GO:0005524">
    <property type="term" value="F:ATP binding"/>
    <property type="evidence" value="ECO:0007669"/>
    <property type="project" value="UniProtKB-KW"/>
</dbReference>
<feature type="compositionally biased region" description="Low complexity" evidence="3">
    <location>
        <begin position="71"/>
        <end position="85"/>
    </location>
</feature>
<feature type="region of interest" description="Disordered" evidence="3">
    <location>
        <begin position="747"/>
        <end position="800"/>
    </location>
</feature>
<organism evidence="5 6">
    <name type="scientific">Naegleria fowleri</name>
    <name type="common">Brain eating amoeba</name>
    <dbReference type="NCBI Taxonomy" id="5763"/>
    <lineage>
        <taxon>Eukaryota</taxon>
        <taxon>Discoba</taxon>
        <taxon>Heterolobosea</taxon>
        <taxon>Tetramitia</taxon>
        <taxon>Eutetramitia</taxon>
        <taxon>Vahlkampfiidae</taxon>
        <taxon>Naegleria</taxon>
    </lineage>
</organism>
<dbReference type="PROSITE" id="PS00674">
    <property type="entry name" value="AAA"/>
    <property type="match status" value="1"/>
</dbReference>
<evidence type="ECO:0000256" key="2">
    <source>
        <dbReference type="ARBA" id="ARBA00022840"/>
    </source>
</evidence>
<keyword evidence="1" id="KW-0547">Nucleotide-binding</keyword>
<dbReference type="VEuPathDB" id="AmoebaDB:FDP41_012899"/>
<feature type="domain" description="AAA+ ATPase" evidence="4">
    <location>
        <begin position="639"/>
        <end position="850"/>
    </location>
</feature>
<dbReference type="InterPro" id="IPR003960">
    <property type="entry name" value="ATPase_AAA_CS"/>
</dbReference>
<evidence type="ECO:0000259" key="4">
    <source>
        <dbReference type="SMART" id="SM00382"/>
    </source>
</evidence>
<dbReference type="InterPro" id="IPR027417">
    <property type="entry name" value="P-loop_NTPase"/>
</dbReference>
<dbReference type="EMBL" id="VFQX01000016">
    <property type="protein sequence ID" value="KAF0981111.1"/>
    <property type="molecule type" value="Genomic_DNA"/>
</dbReference>
<keyword evidence="2" id="KW-0067">ATP-binding</keyword>
<dbReference type="InterPro" id="IPR041569">
    <property type="entry name" value="AAA_lid_3"/>
</dbReference>
<dbReference type="PANTHER" id="PTHR23077:SF171">
    <property type="entry name" value="NUCLEAR VALOSIN-CONTAINING PROTEIN-LIKE"/>
    <property type="match status" value="1"/>
</dbReference>
<sequence length="924" mass="106051">MSSKAQSAEKSRAIKRPFQVVRTTTSCNDESLIFLDDATLKQYKLIVDQYTMVSLDYNCKFSQNALSTVSSFSSSSSSPSCNTTSIQEDSQQQGNSESSSKIKIKLYAKIKLDKSITTKQAFISPHLYEQIRNRILKEFPNENINIPSDTQLLIYISNQVHEDEIPKCNKLKAILQNSPNNSQIEKQILQNTKLLRELLNIKSKRYNTCFQSHCIYRIEVLEMILYFQVIGYSKDDQELSLFNMTETCTLIIDKVHINFEQKLEILNTPPNINHHHHSMTPPTLFRTIVKSITSQVPIYHKIISQLIYLILNENSHILIHGEEGVGKTYLVHHTLSQLESIMSSNHVGIYIEKNEISASELFHGGVGESENAFKQLLLSKPIIDKKYQSVIKVIVIDDIDNILTSNSRYESGRVDRSMISELVHFFDIQSLNPSHHDCKTILIGLTSHLDRVDGSLIRSNRFSRLFELKVPSPQQRMKILNEFILSNKSDMKSIRHNDTNLHMRACQLETQGFVWSDFVKLQSLIELDKMEFHSSRSSSTLLDWHSLKHFIRKCKPKSSWTLQDSSTTSSNSFEEIQMDPSTTTPPITTTLNSQPTNIQQQDFFSMNLAGMDSIIAQVKLSVIYPFLYYEKYVKLGIQAPKGLLIYGPHGTGKTLLATCIARECKANFISVQCPDILSKVVGESSKAIKQLFVMARKCAPCILFFDQFDAIATSRNAEHSAFSSSSSSSSDKMLSTLLIEMDGVHQHKNPLRREDHPHDDNEEETMRRRRKKMDLVQLNMENMKNEDEEEKETEEEEELESEEYYSLNNSMMIQNDQVFILAATNRLDLLDSAILRPGRIDQHIHLPLPNQDARMEILKLKTRGMPIQDHEECIREMAHRTHNFSGADLDNLCREAAMLCLRENMNNEKISRRHFEMALQTMRK</sequence>
<accession>A0A6A5C261</accession>
<dbReference type="Pfam" id="PF00004">
    <property type="entry name" value="AAA"/>
    <property type="match status" value="2"/>
</dbReference>
<feature type="domain" description="AAA+ ATPase" evidence="4">
    <location>
        <begin position="313"/>
        <end position="472"/>
    </location>
</feature>
<keyword evidence="6" id="KW-1185">Reference proteome</keyword>
<feature type="compositionally biased region" description="Acidic residues" evidence="3">
    <location>
        <begin position="786"/>
        <end position="800"/>
    </location>
</feature>